<evidence type="ECO:0000256" key="8">
    <source>
        <dbReference type="SAM" id="SignalP"/>
    </source>
</evidence>
<keyword evidence="5 6" id="KW-0408">Iron</keyword>
<sequence>MKYAIIFAAALTLAACGAESESAGSGENVAPAAEAPSPAPAAAPTTTPEERGRKLFNECAICHTAKEGDPHRVGPNLFGVVGRSAGKADGFAYSKAFTDSDVVWTEENLSAFIENPQAFMRGNRMAYVGQRDAEKRADLIAYLKTLK</sequence>
<feature type="compositionally biased region" description="Low complexity" evidence="7">
    <location>
        <begin position="24"/>
        <end position="47"/>
    </location>
</feature>
<evidence type="ECO:0000313" key="11">
    <source>
        <dbReference type="Proteomes" id="UP001596116"/>
    </source>
</evidence>
<protein>
    <submittedName>
        <fullName evidence="10">C-type cytochrome</fullName>
    </submittedName>
</protein>
<comment type="caution">
    <text evidence="10">The sequence shown here is derived from an EMBL/GenBank/DDBJ whole genome shotgun (WGS) entry which is preliminary data.</text>
</comment>
<feature type="chain" id="PRO_5046635685" evidence="8">
    <location>
        <begin position="18"/>
        <end position="147"/>
    </location>
</feature>
<keyword evidence="8" id="KW-0732">Signal</keyword>
<keyword evidence="4" id="KW-0249">Electron transport</keyword>
<dbReference type="PRINTS" id="PR00604">
    <property type="entry name" value="CYTCHRMECIAB"/>
</dbReference>
<gene>
    <name evidence="10" type="ORF">ACFMB1_18020</name>
</gene>
<name>A0ABW1L3A3_9PROT</name>
<dbReference type="PROSITE" id="PS51007">
    <property type="entry name" value="CYTC"/>
    <property type="match status" value="1"/>
</dbReference>
<reference evidence="10 11" key="1">
    <citation type="submission" date="2024-09" db="EMBL/GenBank/DDBJ databases">
        <authorList>
            <person name="Zhang Z.-H."/>
        </authorList>
    </citation>
    <scope>NUCLEOTIDE SEQUENCE [LARGE SCALE GENOMIC DNA]</scope>
    <source>
        <strain evidence="10 11">HHTR114</strain>
    </source>
</reference>
<keyword evidence="2 6" id="KW-0349">Heme</keyword>
<evidence type="ECO:0000256" key="1">
    <source>
        <dbReference type="ARBA" id="ARBA00022448"/>
    </source>
</evidence>
<organism evidence="10 11">
    <name type="scientific">Hyphococcus aureus</name>
    <dbReference type="NCBI Taxonomy" id="2666033"/>
    <lineage>
        <taxon>Bacteria</taxon>
        <taxon>Pseudomonadati</taxon>
        <taxon>Pseudomonadota</taxon>
        <taxon>Alphaproteobacteria</taxon>
        <taxon>Parvularculales</taxon>
        <taxon>Parvularculaceae</taxon>
        <taxon>Hyphococcus</taxon>
    </lineage>
</organism>
<evidence type="ECO:0000313" key="10">
    <source>
        <dbReference type="EMBL" id="MFC6037458.1"/>
    </source>
</evidence>
<feature type="domain" description="Cytochrome c" evidence="9">
    <location>
        <begin position="47"/>
        <end position="147"/>
    </location>
</feature>
<evidence type="ECO:0000259" key="9">
    <source>
        <dbReference type="PROSITE" id="PS51007"/>
    </source>
</evidence>
<dbReference type="InterPro" id="IPR036909">
    <property type="entry name" value="Cyt_c-like_dom_sf"/>
</dbReference>
<keyword evidence="11" id="KW-1185">Reference proteome</keyword>
<evidence type="ECO:0000256" key="5">
    <source>
        <dbReference type="ARBA" id="ARBA00023004"/>
    </source>
</evidence>
<feature type="region of interest" description="Disordered" evidence="7">
    <location>
        <begin position="24"/>
        <end position="50"/>
    </location>
</feature>
<evidence type="ECO:0000256" key="4">
    <source>
        <dbReference type="ARBA" id="ARBA00022982"/>
    </source>
</evidence>
<dbReference type="Pfam" id="PF00034">
    <property type="entry name" value="Cytochrom_C"/>
    <property type="match status" value="1"/>
</dbReference>
<feature type="signal peptide" evidence="8">
    <location>
        <begin position="1"/>
        <end position="17"/>
    </location>
</feature>
<proteinExistence type="predicted"/>
<evidence type="ECO:0000256" key="6">
    <source>
        <dbReference type="PROSITE-ProRule" id="PRU00433"/>
    </source>
</evidence>
<dbReference type="InterPro" id="IPR009056">
    <property type="entry name" value="Cyt_c-like_dom"/>
</dbReference>
<dbReference type="EMBL" id="JBHPON010000003">
    <property type="protein sequence ID" value="MFC6037458.1"/>
    <property type="molecule type" value="Genomic_DNA"/>
</dbReference>
<dbReference type="PANTHER" id="PTHR11961">
    <property type="entry name" value="CYTOCHROME C"/>
    <property type="match status" value="1"/>
</dbReference>
<dbReference type="SUPFAM" id="SSF46626">
    <property type="entry name" value="Cytochrome c"/>
    <property type="match status" value="1"/>
</dbReference>
<keyword evidence="3 6" id="KW-0479">Metal-binding</keyword>
<evidence type="ECO:0000256" key="7">
    <source>
        <dbReference type="SAM" id="MobiDB-lite"/>
    </source>
</evidence>
<evidence type="ECO:0000256" key="3">
    <source>
        <dbReference type="ARBA" id="ARBA00022723"/>
    </source>
</evidence>
<dbReference type="RefSeq" id="WP_379881148.1">
    <property type="nucleotide sequence ID" value="NZ_JBHPON010000003.1"/>
</dbReference>
<accession>A0ABW1L3A3</accession>
<dbReference type="InterPro" id="IPR002327">
    <property type="entry name" value="Cyt_c_1A/1B"/>
</dbReference>
<evidence type="ECO:0000256" key="2">
    <source>
        <dbReference type="ARBA" id="ARBA00022617"/>
    </source>
</evidence>
<dbReference type="PROSITE" id="PS51257">
    <property type="entry name" value="PROKAR_LIPOPROTEIN"/>
    <property type="match status" value="1"/>
</dbReference>
<keyword evidence="1" id="KW-0813">Transport</keyword>
<dbReference type="Proteomes" id="UP001596116">
    <property type="component" value="Unassembled WGS sequence"/>
</dbReference>
<dbReference type="Gene3D" id="1.10.760.10">
    <property type="entry name" value="Cytochrome c-like domain"/>
    <property type="match status" value="1"/>
</dbReference>